<accession>A0A2C5ZP34</accession>
<protein>
    <submittedName>
        <fullName evidence="2">Uncharacterized protein</fullName>
    </submittedName>
</protein>
<dbReference type="OrthoDB" id="5359669at2759"/>
<comment type="caution">
    <text evidence="2">The sequence shown here is derived from an EMBL/GenBank/DDBJ whole genome shotgun (WGS) entry which is preliminary data.</text>
</comment>
<sequence length="254" mass="27250">MAASFGRQFSTASPVMAMKPSPARHSPLHATARVHSHTSTSLSGITSPRLAAGRKRCRDEASMDADADQPSPIESLQASTRGRGFILAVPKLDQVVDSSSHSPSHKSQRIHCSVGQASPLEAATSASSSKPAPDANGPVIDDFTVQLGIGWRRISHDKDIQAAARGWARFIENQFALSNVRICLESKGLESYLVEATEGHFLFSEDLRHGRLVSRTVDGALRNLQTLPPVFDGAELTVGATASQPSKDTEMRLD</sequence>
<gene>
    <name evidence="2" type="ORF">CDD82_384</name>
</gene>
<evidence type="ECO:0000256" key="1">
    <source>
        <dbReference type="SAM" id="MobiDB-lite"/>
    </source>
</evidence>
<name>A0A2C5ZP34_9HYPO</name>
<feature type="compositionally biased region" description="Polar residues" evidence="1">
    <location>
        <begin position="37"/>
        <end position="46"/>
    </location>
</feature>
<feature type="region of interest" description="Disordered" evidence="1">
    <location>
        <begin position="1"/>
        <end position="76"/>
    </location>
</feature>
<dbReference type="Proteomes" id="UP000224854">
    <property type="component" value="Unassembled WGS sequence"/>
</dbReference>
<dbReference type="EMBL" id="NJEU01000109">
    <property type="protein sequence ID" value="PHH81583.1"/>
    <property type="molecule type" value="Genomic_DNA"/>
</dbReference>
<evidence type="ECO:0000313" key="3">
    <source>
        <dbReference type="Proteomes" id="UP000224854"/>
    </source>
</evidence>
<proteinExistence type="predicted"/>
<keyword evidence="3" id="KW-1185">Reference proteome</keyword>
<reference evidence="2 3" key="1">
    <citation type="submission" date="2017-06" db="EMBL/GenBank/DDBJ databases">
        <title>Ant-infecting Ophiocordyceps genomes reveal a high diversity of potential behavioral manipulation genes and a possible major role for enterotoxins.</title>
        <authorList>
            <person name="De Bekker C."/>
            <person name="Evans H.C."/>
            <person name="Brachmann A."/>
            <person name="Hughes D.P."/>
        </authorList>
    </citation>
    <scope>NUCLEOTIDE SEQUENCE [LARGE SCALE GENOMIC DNA]</scope>
    <source>
        <strain evidence="2 3">1348a</strain>
    </source>
</reference>
<organism evidence="2 3">
    <name type="scientific">Ophiocordyceps australis</name>
    <dbReference type="NCBI Taxonomy" id="1399860"/>
    <lineage>
        <taxon>Eukaryota</taxon>
        <taxon>Fungi</taxon>
        <taxon>Dikarya</taxon>
        <taxon>Ascomycota</taxon>
        <taxon>Pezizomycotina</taxon>
        <taxon>Sordariomycetes</taxon>
        <taxon>Hypocreomycetidae</taxon>
        <taxon>Hypocreales</taxon>
        <taxon>Ophiocordycipitaceae</taxon>
        <taxon>Ophiocordyceps</taxon>
    </lineage>
</organism>
<dbReference type="AlphaFoldDB" id="A0A2C5ZP34"/>
<evidence type="ECO:0000313" key="2">
    <source>
        <dbReference type="EMBL" id="PHH81583.1"/>
    </source>
</evidence>